<dbReference type="EMBL" id="MHLP01000044">
    <property type="protein sequence ID" value="OGZ11030.1"/>
    <property type="molecule type" value="Genomic_DNA"/>
</dbReference>
<proteinExistence type="predicted"/>
<accession>A0A1G2DDV3</accession>
<organism evidence="3 4">
    <name type="scientific">Candidatus Lloydbacteria bacterium RIFCSPLOWO2_01_FULL_50_20</name>
    <dbReference type="NCBI Taxonomy" id="1798665"/>
    <lineage>
        <taxon>Bacteria</taxon>
        <taxon>Candidatus Lloydiibacteriota</taxon>
    </lineage>
</organism>
<gene>
    <name evidence="3" type="ORF">A2942_03410</name>
</gene>
<keyword evidence="1" id="KW-1133">Transmembrane helix</keyword>
<dbReference type="Proteomes" id="UP000178534">
    <property type="component" value="Unassembled WGS sequence"/>
</dbReference>
<feature type="signal peptide" evidence="2">
    <location>
        <begin position="1"/>
        <end position="21"/>
    </location>
</feature>
<evidence type="ECO:0000256" key="2">
    <source>
        <dbReference type="SAM" id="SignalP"/>
    </source>
</evidence>
<reference evidence="3 4" key="1">
    <citation type="journal article" date="2016" name="Nat. Commun.">
        <title>Thousands of microbial genomes shed light on interconnected biogeochemical processes in an aquifer system.</title>
        <authorList>
            <person name="Anantharaman K."/>
            <person name="Brown C.T."/>
            <person name="Hug L.A."/>
            <person name="Sharon I."/>
            <person name="Castelle C.J."/>
            <person name="Probst A.J."/>
            <person name="Thomas B.C."/>
            <person name="Singh A."/>
            <person name="Wilkins M.J."/>
            <person name="Karaoz U."/>
            <person name="Brodie E.L."/>
            <person name="Williams K.H."/>
            <person name="Hubbard S.S."/>
            <person name="Banfield J.F."/>
        </authorList>
    </citation>
    <scope>NUCLEOTIDE SEQUENCE [LARGE SCALE GENOMIC DNA]</scope>
</reference>
<feature type="chain" id="PRO_5009582559" evidence="2">
    <location>
        <begin position="22"/>
        <end position="233"/>
    </location>
</feature>
<keyword evidence="1" id="KW-0812">Transmembrane</keyword>
<evidence type="ECO:0000313" key="3">
    <source>
        <dbReference type="EMBL" id="OGZ11030.1"/>
    </source>
</evidence>
<feature type="transmembrane region" description="Helical" evidence="1">
    <location>
        <begin position="180"/>
        <end position="203"/>
    </location>
</feature>
<dbReference type="STRING" id="1798665.A2942_03410"/>
<protein>
    <submittedName>
        <fullName evidence="3">Uncharacterized protein</fullName>
    </submittedName>
</protein>
<sequence>MFTIVFAAFFSSILSAPAVFAADDTLGGSKKLHASTQAETRSSEGQPVRSRVEMLMKGIVIDRHTTSFYRYWQRQDTRYKEEFQWGDAVCRSVIIHGKSDYACDDPVWKKLAIGTVISVPAGLIFAKASPGNPPEAVALSRTREGEYVLDIHATIVTVEEIRLALQLSALTRELSQKSSLVNFLGIATVAFLLLFVLMVALYVDCRRKVKDRDRTIAEMIVRLDKLRQSIPKA</sequence>
<evidence type="ECO:0000313" key="4">
    <source>
        <dbReference type="Proteomes" id="UP000178534"/>
    </source>
</evidence>
<name>A0A1G2DDV3_9BACT</name>
<comment type="caution">
    <text evidence="3">The sequence shown here is derived from an EMBL/GenBank/DDBJ whole genome shotgun (WGS) entry which is preliminary data.</text>
</comment>
<evidence type="ECO:0000256" key="1">
    <source>
        <dbReference type="SAM" id="Phobius"/>
    </source>
</evidence>
<keyword evidence="1" id="KW-0472">Membrane</keyword>
<keyword evidence="2" id="KW-0732">Signal</keyword>
<dbReference type="AlphaFoldDB" id="A0A1G2DDV3"/>